<dbReference type="EMBL" id="JXNT01000001">
    <property type="protein sequence ID" value="ODM23772.1"/>
    <property type="molecule type" value="Genomic_DNA"/>
</dbReference>
<proteinExistence type="predicted"/>
<comment type="caution">
    <text evidence="1">The sequence shown here is derived from an EMBL/GenBank/DDBJ whole genome shotgun (WGS) entry which is preliminary data.</text>
</comment>
<dbReference type="VEuPathDB" id="FungiDB:SI65_01361"/>
<protein>
    <submittedName>
        <fullName evidence="1">Uncharacterized protein</fullName>
    </submittedName>
</protein>
<reference evidence="1 2" key="1">
    <citation type="journal article" date="2016" name="BMC Genomics">
        <title>Comparative genomic and transcriptomic analyses of the Fuzhuan brick tea-fermentation fungus Aspergillus cristatus.</title>
        <authorList>
            <person name="Ge Y."/>
            <person name="Wang Y."/>
            <person name="Liu Y."/>
            <person name="Tan Y."/>
            <person name="Ren X."/>
            <person name="Zhang X."/>
            <person name="Hyde K.D."/>
            <person name="Liu Y."/>
            <person name="Liu Z."/>
        </authorList>
    </citation>
    <scope>NUCLEOTIDE SEQUENCE [LARGE SCALE GENOMIC DNA]</scope>
    <source>
        <strain evidence="1 2">GZAAS20.1005</strain>
    </source>
</reference>
<name>A0A1E3BS32_ASPCR</name>
<gene>
    <name evidence="1" type="ORF">SI65_01361</name>
</gene>
<sequence length="53" mass="5956">MHAEYTDDDIVACALPTRLHTRYVEYAYGWTAPAPFSHSEFSTIGKLCEVPHG</sequence>
<evidence type="ECO:0000313" key="1">
    <source>
        <dbReference type="EMBL" id="ODM23772.1"/>
    </source>
</evidence>
<organism evidence="1 2">
    <name type="scientific">Aspergillus cristatus</name>
    <name type="common">Chinese Fuzhuan brick tea-fermentation fungus</name>
    <name type="synonym">Eurotium cristatum</name>
    <dbReference type="NCBI Taxonomy" id="573508"/>
    <lineage>
        <taxon>Eukaryota</taxon>
        <taxon>Fungi</taxon>
        <taxon>Dikarya</taxon>
        <taxon>Ascomycota</taxon>
        <taxon>Pezizomycotina</taxon>
        <taxon>Eurotiomycetes</taxon>
        <taxon>Eurotiomycetidae</taxon>
        <taxon>Eurotiales</taxon>
        <taxon>Aspergillaceae</taxon>
        <taxon>Aspergillus</taxon>
        <taxon>Aspergillus subgen. Aspergillus</taxon>
    </lineage>
</organism>
<keyword evidence="2" id="KW-1185">Reference proteome</keyword>
<dbReference type="AlphaFoldDB" id="A0A1E3BS32"/>
<evidence type="ECO:0000313" key="2">
    <source>
        <dbReference type="Proteomes" id="UP000094569"/>
    </source>
</evidence>
<accession>A0A1E3BS32</accession>
<dbReference type="Proteomes" id="UP000094569">
    <property type="component" value="Unassembled WGS sequence"/>
</dbReference>